<organism evidence="2 3">
    <name type="scientific">Brevibacillus fluminis</name>
    <dbReference type="NCBI Taxonomy" id="511487"/>
    <lineage>
        <taxon>Bacteria</taxon>
        <taxon>Bacillati</taxon>
        <taxon>Bacillota</taxon>
        <taxon>Bacilli</taxon>
        <taxon>Bacillales</taxon>
        <taxon>Paenibacillaceae</taxon>
        <taxon>Brevibacillus</taxon>
    </lineage>
</organism>
<feature type="transmembrane region" description="Helical" evidence="1">
    <location>
        <begin position="12"/>
        <end position="31"/>
    </location>
</feature>
<dbReference type="AlphaFoldDB" id="A0A3M8DFZ6"/>
<evidence type="ECO:0000256" key="1">
    <source>
        <dbReference type="SAM" id="Phobius"/>
    </source>
</evidence>
<keyword evidence="1" id="KW-0472">Membrane</keyword>
<dbReference type="EMBL" id="RHHQ01000012">
    <property type="protein sequence ID" value="RNB87022.1"/>
    <property type="molecule type" value="Genomic_DNA"/>
</dbReference>
<dbReference type="Gene3D" id="1.20.210.10">
    <property type="entry name" value="Cytochrome c oxidase-like, subunit I domain"/>
    <property type="match status" value="1"/>
</dbReference>
<feature type="transmembrane region" description="Helical" evidence="1">
    <location>
        <begin position="94"/>
        <end position="117"/>
    </location>
</feature>
<feature type="transmembrane region" description="Helical" evidence="1">
    <location>
        <begin position="37"/>
        <end position="57"/>
    </location>
</feature>
<dbReference type="OrthoDB" id="9808748at2"/>
<evidence type="ECO:0000313" key="2">
    <source>
        <dbReference type="EMBL" id="RNB87022.1"/>
    </source>
</evidence>
<dbReference type="Proteomes" id="UP000271031">
    <property type="component" value="Unassembled WGS sequence"/>
</dbReference>
<dbReference type="RefSeq" id="WP_122918720.1">
    <property type="nucleotide sequence ID" value="NZ_RHHQ01000012.1"/>
</dbReference>
<name>A0A3M8DFZ6_9BACL</name>
<comment type="caution">
    <text evidence="2">The sequence shown here is derived from an EMBL/GenBank/DDBJ whole genome shotgun (WGS) entry which is preliminary data.</text>
</comment>
<dbReference type="InterPro" id="IPR036927">
    <property type="entry name" value="Cyt_c_oxase-like_su1_sf"/>
</dbReference>
<proteinExistence type="predicted"/>
<keyword evidence="1" id="KW-1133">Transmembrane helix</keyword>
<sequence length="136" mass="14839">MKGIIWLRIAVVYFVIGVVFGMGIGIAQLFQLATVHAHINLLGWVSLALAGIIYCLFPQAGVGKLGKWHFWLHNIGLPLMVIGLYLEIMQLSTLPLIQIGGIVAIIGIILFLINVFVNVKESTFVFGKSGSNKFSS</sequence>
<feature type="transmembrane region" description="Helical" evidence="1">
    <location>
        <begin position="69"/>
        <end position="88"/>
    </location>
</feature>
<gene>
    <name evidence="2" type="ORF">EDM56_15090</name>
</gene>
<keyword evidence="1" id="KW-0812">Transmembrane</keyword>
<accession>A0A3M8DFZ6</accession>
<evidence type="ECO:0000313" key="3">
    <source>
        <dbReference type="Proteomes" id="UP000271031"/>
    </source>
</evidence>
<keyword evidence="3" id="KW-1185">Reference proteome</keyword>
<dbReference type="SUPFAM" id="SSF81442">
    <property type="entry name" value="Cytochrome c oxidase subunit I-like"/>
    <property type="match status" value="1"/>
</dbReference>
<protein>
    <submittedName>
        <fullName evidence="2">Cytochrome-c oxidase</fullName>
    </submittedName>
</protein>
<reference evidence="2 3" key="1">
    <citation type="submission" date="2018-10" db="EMBL/GenBank/DDBJ databases">
        <title>Phylogenomics of Brevibacillus.</title>
        <authorList>
            <person name="Dunlap C."/>
        </authorList>
    </citation>
    <scope>NUCLEOTIDE SEQUENCE [LARGE SCALE GENOMIC DNA]</scope>
    <source>
        <strain evidence="2 3">JCM 15716</strain>
    </source>
</reference>